<feature type="compositionally biased region" description="Basic and acidic residues" evidence="1">
    <location>
        <begin position="95"/>
        <end position="105"/>
    </location>
</feature>
<gene>
    <name evidence="2" type="ORF">Zmor_003734</name>
</gene>
<protein>
    <submittedName>
        <fullName evidence="2">Uncharacterized protein</fullName>
    </submittedName>
</protein>
<sequence length="105" mass="12183">MGRALFQSTSGGGRTTIIPLSPRRCINKKKRFYSDHLHRQPEQFGFIPPSRSNTRRRHRRPTLRQSQQNSWTPGGQQKKTDSNGRLNSAKKPTKRREWGTKKKGL</sequence>
<feature type="compositionally biased region" description="Basic residues" evidence="1">
    <location>
        <begin position="53"/>
        <end position="62"/>
    </location>
</feature>
<name>A0AA38HSS1_9CUCU</name>
<reference evidence="2" key="1">
    <citation type="journal article" date="2023" name="G3 (Bethesda)">
        <title>Whole genome assemblies of Zophobas morio and Tenebrio molitor.</title>
        <authorList>
            <person name="Kaur S."/>
            <person name="Stinson S.A."/>
            <person name="diCenzo G.C."/>
        </authorList>
    </citation>
    <scope>NUCLEOTIDE SEQUENCE</scope>
    <source>
        <strain evidence="2">QUZm001</strain>
    </source>
</reference>
<accession>A0AA38HSS1</accession>
<dbReference type="EMBL" id="JALNTZ010000010">
    <property type="protein sequence ID" value="KAJ3640439.1"/>
    <property type="molecule type" value="Genomic_DNA"/>
</dbReference>
<feature type="compositionally biased region" description="Polar residues" evidence="1">
    <location>
        <begin position="67"/>
        <end position="77"/>
    </location>
</feature>
<keyword evidence="3" id="KW-1185">Reference proteome</keyword>
<feature type="region of interest" description="Disordered" evidence="1">
    <location>
        <begin position="1"/>
        <end position="105"/>
    </location>
</feature>
<feature type="compositionally biased region" description="Basic and acidic residues" evidence="1">
    <location>
        <begin position="32"/>
        <end position="41"/>
    </location>
</feature>
<dbReference type="Proteomes" id="UP001168821">
    <property type="component" value="Unassembled WGS sequence"/>
</dbReference>
<evidence type="ECO:0000313" key="2">
    <source>
        <dbReference type="EMBL" id="KAJ3640439.1"/>
    </source>
</evidence>
<evidence type="ECO:0000313" key="3">
    <source>
        <dbReference type="Proteomes" id="UP001168821"/>
    </source>
</evidence>
<organism evidence="2 3">
    <name type="scientific">Zophobas morio</name>
    <dbReference type="NCBI Taxonomy" id="2755281"/>
    <lineage>
        <taxon>Eukaryota</taxon>
        <taxon>Metazoa</taxon>
        <taxon>Ecdysozoa</taxon>
        <taxon>Arthropoda</taxon>
        <taxon>Hexapoda</taxon>
        <taxon>Insecta</taxon>
        <taxon>Pterygota</taxon>
        <taxon>Neoptera</taxon>
        <taxon>Endopterygota</taxon>
        <taxon>Coleoptera</taxon>
        <taxon>Polyphaga</taxon>
        <taxon>Cucujiformia</taxon>
        <taxon>Tenebrionidae</taxon>
        <taxon>Zophobas</taxon>
    </lineage>
</organism>
<comment type="caution">
    <text evidence="2">The sequence shown here is derived from an EMBL/GenBank/DDBJ whole genome shotgun (WGS) entry which is preliminary data.</text>
</comment>
<proteinExistence type="predicted"/>
<dbReference type="AlphaFoldDB" id="A0AA38HSS1"/>
<evidence type="ECO:0000256" key="1">
    <source>
        <dbReference type="SAM" id="MobiDB-lite"/>
    </source>
</evidence>